<proteinExistence type="predicted"/>
<comment type="caution">
    <text evidence="1">The sequence shown here is derived from an EMBL/GenBank/DDBJ whole genome shotgun (WGS) entry which is preliminary data.</text>
</comment>
<organism evidence="1 2">
    <name type="scientific">Novosphingobium cyanobacteriorum</name>
    <dbReference type="NCBI Taxonomy" id="3024215"/>
    <lineage>
        <taxon>Bacteria</taxon>
        <taxon>Pseudomonadati</taxon>
        <taxon>Pseudomonadota</taxon>
        <taxon>Alphaproteobacteria</taxon>
        <taxon>Sphingomonadales</taxon>
        <taxon>Sphingomonadaceae</taxon>
        <taxon>Novosphingobium</taxon>
    </lineage>
</organism>
<dbReference type="Proteomes" id="UP001222770">
    <property type="component" value="Unassembled WGS sequence"/>
</dbReference>
<dbReference type="Gene3D" id="3.90.180.10">
    <property type="entry name" value="Medium-chain alcohol dehydrogenases, catalytic domain"/>
    <property type="match status" value="1"/>
</dbReference>
<evidence type="ECO:0000313" key="2">
    <source>
        <dbReference type="Proteomes" id="UP001222770"/>
    </source>
</evidence>
<feature type="non-terminal residue" evidence="1">
    <location>
        <position position="41"/>
    </location>
</feature>
<keyword evidence="2" id="KW-1185">Reference proteome</keyword>
<reference evidence="1 2" key="1">
    <citation type="submission" date="2023-03" db="EMBL/GenBank/DDBJ databases">
        <title>Novosphingobium cyanobacteriorum sp. nov., isolated from a eutrophic reservoir during the Microcystis bloom period.</title>
        <authorList>
            <person name="Kang M."/>
            <person name="Le V."/>
            <person name="Ko S.-R."/>
            <person name="Lee S.-A."/>
            <person name="Ahn C.-Y."/>
        </authorList>
    </citation>
    <scope>NUCLEOTIDE SEQUENCE [LARGE SCALE GENOMIC DNA]</scope>
    <source>
        <strain evidence="1 2">HBC54</strain>
    </source>
</reference>
<sequence length="41" mass="4377">MKTRAAVAFAPKQPLEIVEVDLEGPRAGEVLVEIMATGVCH</sequence>
<dbReference type="InterPro" id="IPR011032">
    <property type="entry name" value="GroES-like_sf"/>
</dbReference>
<evidence type="ECO:0000313" key="1">
    <source>
        <dbReference type="EMBL" id="MDF8335913.1"/>
    </source>
</evidence>
<accession>A0ABT6CR81</accession>
<name>A0ABT6CR81_9SPHN</name>
<dbReference type="SUPFAM" id="SSF50129">
    <property type="entry name" value="GroES-like"/>
    <property type="match status" value="1"/>
</dbReference>
<protein>
    <submittedName>
        <fullName evidence="1">S-(Hydroxymethyl)glutathione dehydrogenase</fullName>
    </submittedName>
</protein>
<dbReference type="EMBL" id="JAROCY010000065">
    <property type="protein sequence ID" value="MDF8335913.1"/>
    <property type="molecule type" value="Genomic_DNA"/>
</dbReference>
<gene>
    <name evidence="1" type="ORF">POM99_22160</name>
</gene>